<proteinExistence type="predicted"/>
<keyword evidence="1" id="KW-1133">Transmembrane helix</keyword>
<sequence length="69" mass="8477">MSIFKYSFFRAKPRLLFIQMLIDWMWWFVFQPQEQWTIIVFIAFLPGIDLVSAIGSFWNYLKDHQLQTK</sequence>
<keyword evidence="3" id="KW-1185">Reference proteome</keyword>
<protein>
    <submittedName>
        <fullName evidence="2">Uncharacterized protein</fullName>
    </submittedName>
</protein>
<feature type="transmembrane region" description="Helical" evidence="1">
    <location>
        <begin position="36"/>
        <end position="61"/>
    </location>
</feature>
<name>A0A6C2C5A5_9LACO</name>
<dbReference type="EMBL" id="SDGZ01000015">
    <property type="protein sequence ID" value="TYC49017.1"/>
    <property type="molecule type" value="Genomic_DNA"/>
</dbReference>
<evidence type="ECO:0000256" key="1">
    <source>
        <dbReference type="SAM" id="Phobius"/>
    </source>
</evidence>
<dbReference type="AlphaFoldDB" id="A0A6C2C5A5"/>
<keyword evidence="1" id="KW-0812">Transmembrane</keyword>
<keyword evidence="1" id="KW-0472">Membrane</keyword>
<dbReference type="RefSeq" id="WP_148622879.1">
    <property type="nucleotide sequence ID" value="NZ_SDGZ01000015.1"/>
</dbReference>
<organism evidence="2 3">
    <name type="scientific">Weissella muntiaci</name>
    <dbReference type="NCBI Taxonomy" id="2508881"/>
    <lineage>
        <taxon>Bacteria</taxon>
        <taxon>Bacillati</taxon>
        <taxon>Bacillota</taxon>
        <taxon>Bacilli</taxon>
        <taxon>Lactobacillales</taxon>
        <taxon>Lactobacillaceae</taxon>
        <taxon>Weissella</taxon>
    </lineage>
</organism>
<evidence type="ECO:0000313" key="3">
    <source>
        <dbReference type="Proteomes" id="UP000371977"/>
    </source>
</evidence>
<dbReference type="Proteomes" id="UP000371977">
    <property type="component" value="Unassembled WGS sequence"/>
</dbReference>
<gene>
    <name evidence="2" type="ORF">ESZ50_07155</name>
</gene>
<dbReference type="OrthoDB" id="2146371at2"/>
<feature type="transmembrane region" description="Helical" evidence="1">
    <location>
        <begin position="12"/>
        <end position="30"/>
    </location>
</feature>
<evidence type="ECO:0000313" key="2">
    <source>
        <dbReference type="EMBL" id="TYC49017.1"/>
    </source>
</evidence>
<accession>A0A6C2C5A5</accession>
<reference evidence="2 3" key="1">
    <citation type="submission" date="2019-01" db="EMBL/GenBank/DDBJ databases">
        <title>Weissella sp. nov., a novel lactic acid bacterium isolated from animal feces.</title>
        <authorList>
            <person name="Wang L.-T."/>
        </authorList>
    </citation>
    <scope>NUCLEOTIDE SEQUENCE [LARGE SCALE GENOMIC DNA]</scope>
    <source>
        <strain evidence="2 3">8H-2</strain>
    </source>
</reference>
<comment type="caution">
    <text evidence="2">The sequence shown here is derived from an EMBL/GenBank/DDBJ whole genome shotgun (WGS) entry which is preliminary data.</text>
</comment>